<evidence type="ECO:0000313" key="2">
    <source>
        <dbReference type="EMBL" id="KAK1670420.1"/>
    </source>
</evidence>
<organism evidence="2 3">
    <name type="scientific">Lolium multiflorum</name>
    <name type="common">Italian ryegrass</name>
    <name type="synonym">Lolium perenne subsp. multiflorum</name>
    <dbReference type="NCBI Taxonomy" id="4521"/>
    <lineage>
        <taxon>Eukaryota</taxon>
        <taxon>Viridiplantae</taxon>
        <taxon>Streptophyta</taxon>
        <taxon>Embryophyta</taxon>
        <taxon>Tracheophyta</taxon>
        <taxon>Spermatophyta</taxon>
        <taxon>Magnoliopsida</taxon>
        <taxon>Liliopsida</taxon>
        <taxon>Poales</taxon>
        <taxon>Poaceae</taxon>
        <taxon>BOP clade</taxon>
        <taxon>Pooideae</taxon>
        <taxon>Poodae</taxon>
        <taxon>Poeae</taxon>
        <taxon>Poeae Chloroplast Group 2 (Poeae type)</taxon>
        <taxon>Loliodinae</taxon>
        <taxon>Loliinae</taxon>
        <taxon>Lolium</taxon>
    </lineage>
</organism>
<name>A0AAD8WSK3_LOLMU</name>
<proteinExistence type="predicted"/>
<dbReference type="Proteomes" id="UP001231189">
    <property type="component" value="Unassembled WGS sequence"/>
</dbReference>
<comment type="caution">
    <text evidence="2">The sequence shown here is derived from an EMBL/GenBank/DDBJ whole genome shotgun (WGS) entry which is preliminary data.</text>
</comment>
<gene>
    <name evidence="2" type="ORF">QYE76_058579</name>
</gene>
<feature type="region of interest" description="Disordered" evidence="1">
    <location>
        <begin position="81"/>
        <end position="125"/>
    </location>
</feature>
<evidence type="ECO:0000313" key="3">
    <source>
        <dbReference type="Proteomes" id="UP001231189"/>
    </source>
</evidence>
<sequence>MPVKIRGFLSGRRAARKKIHERINAIHLSLSVLKSPGAEAQVNELRKVSIKLSKALNLEGIRSMVERLTQKNNIPQVAKDVESTANQSMQEMRETEGTAGRIETLHGSELPNGNASMTACSREHV</sequence>
<reference evidence="2" key="1">
    <citation type="submission" date="2023-07" db="EMBL/GenBank/DDBJ databases">
        <title>A chromosome-level genome assembly of Lolium multiflorum.</title>
        <authorList>
            <person name="Chen Y."/>
            <person name="Copetti D."/>
            <person name="Kolliker R."/>
            <person name="Studer B."/>
        </authorList>
    </citation>
    <scope>NUCLEOTIDE SEQUENCE</scope>
    <source>
        <strain evidence="2">02402/16</strain>
        <tissue evidence="2">Leaf</tissue>
    </source>
</reference>
<protein>
    <submittedName>
        <fullName evidence="2">Uncharacterized protein</fullName>
    </submittedName>
</protein>
<accession>A0AAD8WSK3</accession>
<dbReference type="EMBL" id="JAUUTY010000003">
    <property type="protein sequence ID" value="KAK1670420.1"/>
    <property type="molecule type" value="Genomic_DNA"/>
</dbReference>
<dbReference type="AlphaFoldDB" id="A0AAD8WSK3"/>
<evidence type="ECO:0000256" key="1">
    <source>
        <dbReference type="SAM" id="MobiDB-lite"/>
    </source>
</evidence>
<keyword evidence="3" id="KW-1185">Reference proteome</keyword>